<feature type="signal peptide" evidence="2">
    <location>
        <begin position="1"/>
        <end position="25"/>
    </location>
</feature>
<organism evidence="4">
    <name type="scientific">Sesamum radiatum</name>
    <name type="common">Black benniseed</name>
    <dbReference type="NCBI Taxonomy" id="300843"/>
    <lineage>
        <taxon>Eukaryota</taxon>
        <taxon>Viridiplantae</taxon>
        <taxon>Streptophyta</taxon>
        <taxon>Embryophyta</taxon>
        <taxon>Tracheophyta</taxon>
        <taxon>Spermatophyta</taxon>
        <taxon>Magnoliopsida</taxon>
        <taxon>eudicotyledons</taxon>
        <taxon>Gunneridae</taxon>
        <taxon>Pentapetalae</taxon>
        <taxon>asterids</taxon>
        <taxon>lamiids</taxon>
        <taxon>Lamiales</taxon>
        <taxon>Pedaliaceae</taxon>
        <taxon>Sesamum</taxon>
    </lineage>
</organism>
<accession>A0AAW2KHR7</accession>
<dbReference type="GO" id="GO:0071949">
    <property type="term" value="F:FAD binding"/>
    <property type="evidence" value="ECO:0007669"/>
    <property type="project" value="InterPro"/>
</dbReference>
<sequence>MKTPTISALIFFLFIVFSWACAASAAGNADGFLECLKEEFHNYNSISSLVYTPINSSFLSVLNFSIRNLRFTSNSTPKPLVIITPKYEHQISPIIYCAKQNQLQIRTRSGGNDFEGRSYVSEVPFVIIDLLNFSEVKVDVQQKTAWLGAGATIGMLYYNIAIKSPRLAFPAGFTPTVGVGGHFSGGGWGVLVRKYGLSVDNVIDARIVDANGKIHDRNSMGEDLFWAITGGGGSSFGVILAWKVRLVDVPETLTVFTIYRDLEQNATQLIHRWQYVAPSFDEDLFLRVFFKRNTTWDGRMTISVAFNSVFLGGIDRLLAIMQEKFPELGLVREDCTEMSWIQSILYNSGFPINSLEPLLDRVQHDVGYYKGKLDFMQEPIPISGFEGMWRLFYEPEAEEAAFFTTPYGGRMAEIPESATPFPYRAAYLYNVHYLVFWEAKDADNAEKYINWIRRLHNYLTPYVSKSPRELTYLIGILTLE</sequence>
<dbReference type="EMBL" id="JACGWJ010000028">
    <property type="protein sequence ID" value="KAL0305393.1"/>
    <property type="molecule type" value="Genomic_DNA"/>
</dbReference>
<dbReference type="SUPFAM" id="SSF56176">
    <property type="entry name" value="FAD-binding/transporter-associated domain-like"/>
    <property type="match status" value="1"/>
</dbReference>
<proteinExistence type="predicted"/>
<evidence type="ECO:0000313" key="4">
    <source>
        <dbReference type="EMBL" id="KAL0305393.1"/>
    </source>
</evidence>
<reference evidence="4" key="1">
    <citation type="submission" date="2020-06" db="EMBL/GenBank/DDBJ databases">
        <authorList>
            <person name="Li T."/>
            <person name="Hu X."/>
            <person name="Zhang T."/>
            <person name="Song X."/>
            <person name="Zhang H."/>
            <person name="Dai N."/>
            <person name="Sheng W."/>
            <person name="Hou X."/>
            <person name="Wei L."/>
        </authorList>
    </citation>
    <scope>NUCLEOTIDE SEQUENCE</scope>
    <source>
        <strain evidence="4">G02</strain>
        <tissue evidence="4">Leaf</tissue>
    </source>
</reference>
<dbReference type="Gene3D" id="3.40.462.20">
    <property type="match status" value="1"/>
</dbReference>
<protein>
    <submittedName>
        <fullName evidence="4">Berberine bridge enzyme-like 8</fullName>
    </submittedName>
</protein>
<reference evidence="4" key="2">
    <citation type="journal article" date="2024" name="Plant">
        <title>Genomic evolution and insights into agronomic trait innovations of Sesamum species.</title>
        <authorList>
            <person name="Miao H."/>
            <person name="Wang L."/>
            <person name="Qu L."/>
            <person name="Liu H."/>
            <person name="Sun Y."/>
            <person name="Le M."/>
            <person name="Wang Q."/>
            <person name="Wei S."/>
            <person name="Zheng Y."/>
            <person name="Lin W."/>
            <person name="Duan Y."/>
            <person name="Cao H."/>
            <person name="Xiong S."/>
            <person name="Wang X."/>
            <person name="Wei L."/>
            <person name="Li C."/>
            <person name="Ma Q."/>
            <person name="Ju M."/>
            <person name="Zhao R."/>
            <person name="Li G."/>
            <person name="Mu C."/>
            <person name="Tian Q."/>
            <person name="Mei H."/>
            <person name="Zhang T."/>
            <person name="Gao T."/>
            <person name="Zhang H."/>
        </authorList>
    </citation>
    <scope>NUCLEOTIDE SEQUENCE</scope>
    <source>
        <strain evidence="4">G02</strain>
    </source>
</reference>
<dbReference type="InterPro" id="IPR016169">
    <property type="entry name" value="FAD-bd_PCMH_sub2"/>
</dbReference>
<dbReference type="Pfam" id="PF01565">
    <property type="entry name" value="FAD_binding_4"/>
    <property type="match status" value="1"/>
</dbReference>
<dbReference type="PANTHER" id="PTHR32448">
    <property type="entry name" value="OS08G0158400 PROTEIN"/>
    <property type="match status" value="1"/>
</dbReference>
<dbReference type="AlphaFoldDB" id="A0AAW2KHR7"/>
<comment type="cofactor">
    <cofactor evidence="1">
        <name>FAD</name>
        <dbReference type="ChEBI" id="CHEBI:57692"/>
    </cofactor>
</comment>
<dbReference type="InterPro" id="IPR036318">
    <property type="entry name" value="FAD-bd_PCMH-like_sf"/>
</dbReference>
<dbReference type="Gene3D" id="3.30.465.10">
    <property type="match status" value="1"/>
</dbReference>
<dbReference type="PROSITE" id="PS51387">
    <property type="entry name" value="FAD_PCMH"/>
    <property type="match status" value="1"/>
</dbReference>
<comment type="caution">
    <text evidence="4">The sequence shown here is derived from an EMBL/GenBank/DDBJ whole genome shotgun (WGS) entry which is preliminary data.</text>
</comment>
<dbReference type="InterPro" id="IPR016166">
    <property type="entry name" value="FAD-bd_PCMH"/>
</dbReference>
<feature type="chain" id="PRO_5043755302" evidence="2">
    <location>
        <begin position="26"/>
        <end position="480"/>
    </location>
</feature>
<name>A0AAW2KHR7_SESRA</name>
<dbReference type="InterPro" id="IPR016167">
    <property type="entry name" value="FAD-bd_PCMH_sub1"/>
</dbReference>
<dbReference type="InterPro" id="IPR006094">
    <property type="entry name" value="Oxid_FAD_bind_N"/>
</dbReference>
<evidence type="ECO:0000259" key="3">
    <source>
        <dbReference type="PROSITE" id="PS51387"/>
    </source>
</evidence>
<evidence type="ECO:0000256" key="2">
    <source>
        <dbReference type="SAM" id="SignalP"/>
    </source>
</evidence>
<feature type="domain" description="FAD-binding PCMH-type" evidence="3">
    <location>
        <begin position="75"/>
        <end position="249"/>
    </location>
</feature>
<evidence type="ECO:0000256" key="1">
    <source>
        <dbReference type="ARBA" id="ARBA00001974"/>
    </source>
</evidence>
<gene>
    <name evidence="4" type="ORF">Sradi_5956600</name>
</gene>
<keyword evidence="2" id="KW-0732">Signal</keyword>
<dbReference type="Gene3D" id="3.30.43.10">
    <property type="entry name" value="Uridine Diphospho-n-acetylenolpyruvylglucosamine Reductase, domain 2"/>
    <property type="match status" value="1"/>
</dbReference>